<dbReference type="InterPro" id="IPR006143">
    <property type="entry name" value="RND_pump_MFP"/>
</dbReference>
<dbReference type="GO" id="GO:0060003">
    <property type="term" value="P:copper ion export"/>
    <property type="evidence" value="ECO:0007669"/>
    <property type="project" value="TreeGrafter"/>
</dbReference>
<keyword evidence="2" id="KW-0813">Transport</keyword>
<feature type="domain" description="CzcB-like C-terminal circularly permuted SH3-like" evidence="5">
    <location>
        <begin position="442"/>
        <end position="503"/>
    </location>
</feature>
<evidence type="ECO:0000259" key="4">
    <source>
        <dbReference type="Pfam" id="PF25919"/>
    </source>
</evidence>
<dbReference type="InterPro" id="IPR058790">
    <property type="entry name" value="BSH_CusB"/>
</dbReference>
<dbReference type="InterPro" id="IPR051909">
    <property type="entry name" value="MFP_Cation_Efflux"/>
</dbReference>
<dbReference type="Gene3D" id="1.10.287.470">
    <property type="entry name" value="Helix hairpin bin"/>
    <property type="match status" value="1"/>
</dbReference>
<dbReference type="PANTHER" id="PTHR30097">
    <property type="entry name" value="CATION EFFLUX SYSTEM PROTEIN CUSB"/>
    <property type="match status" value="1"/>
</dbReference>
<proteinExistence type="inferred from homology"/>
<evidence type="ECO:0000259" key="5">
    <source>
        <dbReference type="Pfam" id="PF25975"/>
    </source>
</evidence>
<evidence type="ECO:0000313" key="6">
    <source>
        <dbReference type="EMBL" id="ROQ17066.1"/>
    </source>
</evidence>
<accession>A0A3N1NWI5</accession>
<reference evidence="6 7" key="1">
    <citation type="submission" date="2018-11" db="EMBL/GenBank/DDBJ databases">
        <title>Genomic Encyclopedia of Type Strains, Phase IV (KMG-IV): sequencing the most valuable type-strain genomes for metagenomic binning, comparative biology and taxonomic classification.</title>
        <authorList>
            <person name="Goeker M."/>
        </authorList>
    </citation>
    <scope>NUCLEOTIDE SEQUENCE [LARGE SCALE GENOMIC DNA]</scope>
    <source>
        <strain evidence="6 7">DSM 16974</strain>
    </source>
</reference>
<gene>
    <name evidence="6" type="ORF">EDC38_3181</name>
</gene>
<keyword evidence="7" id="KW-1185">Reference proteome</keyword>
<protein>
    <submittedName>
        <fullName evidence="6">RND family efflux transporter MFP subunit</fullName>
    </submittedName>
</protein>
<dbReference type="Gene3D" id="2.40.30.170">
    <property type="match status" value="1"/>
</dbReference>
<sequence length="518" mass="55750">MRIDSRPWVLALALLVTACSDTPSGGHGHDHGPDGDHADHETHDAPVLVYTDFSEHTELFVEFPALVAGQSSRFAAHITRLSDFMPLTEGRLDVLLQRDGRTVARFRVNETTSRGIFRPSVTPRDSGDFDLVIEVADGDMTARHSLGEIRVFPDNEAIQGLPDHPEGDIAYLKEQQWDNPFATVSVQPRPLRRSVPGFGTVTAPADGDATVRAPADGYIASTPLIQPGQRVAQGTTLGVLIPRLGDQSDIGSLMVALEQARSRRALAERDVERLTGLLAQGAIPERRLLDAREALDVARAEFRAARARVEQYESGNAEAGLALRAPVAGAVVTTNVSPGAFIKAGDPLFRIAAPERRWLAIRVPERFAGELAHSSGAWLDRPDGPLVLDAQQGARVVRHDSAVDPRTRTAGVTVEYPTEVGPTLLGARVAAHVFTESAVERLAIPRSAVIDDDGRSVVYVQVNGESFERQPVELGLRDGAWVEVHQGLSADDRVVSEGAYLVKLASAGGSEIGHGHAH</sequence>
<dbReference type="Pfam" id="PF25975">
    <property type="entry name" value="CzcB_C"/>
    <property type="match status" value="1"/>
</dbReference>
<comment type="similarity">
    <text evidence="1">Belongs to the membrane fusion protein (MFP) (TC 8.A.1) family.</text>
</comment>
<evidence type="ECO:0000256" key="2">
    <source>
        <dbReference type="ARBA" id="ARBA00022448"/>
    </source>
</evidence>
<dbReference type="AlphaFoldDB" id="A0A3N1NWI5"/>
<dbReference type="PROSITE" id="PS51257">
    <property type="entry name" value="PROKAR_LIPOPROTEIN"/>
    <property type="match status" value="1"/>
</dbReference>
<dbReference type="GO" id="GO:0015679">
    <property type="term" value="P:plasma membrane copper ion transport"/>
    <property type="evidence" value="ECO:0007669"/>
    <property type="project" value="TreeGrafter"/>
</dbReference>
<feature type="domain" description="CusB-like barrel-sandwich hybrid" evidence="4">
    <location>
        <begin position="209"/>
        <end position="352"/>
    </location>
</feature>
<dbReference type="GO" id="GO:0030288">
    <property type="term" value="C:outer membrane-bounded periplasmic space"/>
    <property type="evidence" value="ECO:0007669"/>
    <property type="project" value="TreeGrafter"/>
</dbReference>
<feature type="coiled-coil region" evidence="3">
    <location>
        <begin position="257"/>
        <end position="308"/>
    </location>
</feature>
<dbReference type="RefSeq" id="WP_170162974.1">
    <property type="nucleotide sequence ID" value="NZ_RJUK01000004.1"/>
</dbReference>
<dbReference type="GO" id="GO:0046914">
    <property type="term" value="F:transition metal ion binding"/>
    <property type="evidence" value="ECO:0007669"/>
    <property type="project" value="TreeGrafter"/>
</dbReference>
<keyword evidence="3" id="KW-0175">Coiled coil</keyword>
<dbReference type="Gene3D" id="2.40.50.100">
    <property type="match status" value="1"/>
</dbReference>
<dbReference type="GO" id="GO:0022857">
    <property type="term" value="F:transmembrane transporter activity"/>
    <property type="evidence" value="ECO:0007669"/>
    <property type="project" value="InterPro"/>
</dbReference>
<comment type="caution">
    <text evidence="6">The sequence shown here is derived from an EMBL/GenBank/DDBJ whole genome shotgun (WGS) entry which is preliminary data.</text>
</comment>
<dbReference type="Pfam" id="PF25919">
    <property type="entry name" value="BSH_CusB"/>
    <property type="match status" value="1"/>
</dbReference>
<dbReference type="Gene3D" id="2.40.420.20">
    <property type="match status" value="1"/>
</dbReference>
<evidence type="ECO:0000256" key="3">
    <source>
        <dbReference type="SAM" id="Coils"/>
    </source>
</evidence>
<dbReference type="Proteomes" id="UP000273643">
    <property type="component" value="Unassembled WGS sequence"/>
</dbReference>
<evidence type="ECO:0000313" key="7">
    <source>
        <dbReference type="Proteomes" id="UP000273643"/>
    </source>
</evidence>
<name>A0A3N1NWI5_9GAMM</name>
<organism evidence="6 7">
    <name type="scientific">Marinimicrobium koreense</name>
    <dbReference type="NCBI Taxonomy" id="306545"/>
    <lineage>
        <taxon>Bacteria</taxon>
        <taxon>Pseudomonadati</taxon>
        <taxon>Pseudomonadota</taxon>
        <taxon>Gammaproteobacteria</taxon>
        <taxon>Cellvibrionales</taxon>
        <taxon>Cellvibrionaceae</taxon>
        <taxon>Marinimicrobium</taxon>
    </lineage>
</organism>
<dbReference type="SUPFAM" id="SSF111369">
    <property type="entry name" value="HlyD-like secretion proteins"/>
    <property type="match status" value="1"/>
</dbReference>
<dbReference type="NCBIfam" id="TIGR01730">
    <property type="entry name" value="RND_mfp"/>
    <property type="match status" value="1"/>
</dbReference>
<evidence type="ECO:0000256" key="1">
    <source>
        <dbReference type="ARBA" id="ARBA00009477"/>
    </source>
</evidence>
<dbReference type="FunFam" id="2.40.420.20:FF:000006">
    <property type="entry name" value="RND family efflux transporter MFP subunit"/>
    <property type="match status" value="1"/>
</dbReference>
<dbReference type="InterPro" id="IPR058649">
    <property type="entry name" value="CzcB_C"/>
</dbReference>
<dbReference type="PANTHER" id="PTHR30097:SF15">
    <property type="entry name" value="CATION EFFLUX SYSTEM PROTEIN CUSB"/>
    <property type="match status" value="1"/>
</dbReference>
<dbReference type="EMBL" id="RJUK01000004">
    <property type="protein sequence ID" value="ROQ17066.1"/>
    <property type="molecule type" value="Genomic_DNA"/>
</dbReference>
<dbReference type="GO" id="GO:0016020">
    <property type="term" value="C:membrane"/>
    <property type="evidence" value="ECO:0007669"/>
    <property type="project" value="InterPro"/>
</dbReference>